<dbReference type="Proteomes" id="UP000009168">
    <property type="component" value="Unassembled WGS sequence"/>
</dbReference>
<dbReference type="GeneID" id="7843006"/>
<dbReference type="RefSeq" id="XP_001033448.2">
    <property type="nucleotide sequence ID" value="XM_001033448.2"/>
</dbReference>
<keyword evidence="3" id="KW-1185">Reference proteome</keyword>
<dbReference type="EMBL" id="GG662498">
    <property type="protein sequence ID" value="EAR85785.2"/>
    <property type="molecule type" value="Genomic_DNA"/>
</dbReference>
<evidence type="ECO:0000313" key="2">
    <source>
        <dbReference type="EMBL" id="EAR85785.2"/>
    </source>
</evidence>
<dbReference type="InParanoid" id="Q22KL4"/>
<evidence type="ECO:0000313" key="3">
    <source>
        <dbReference type="Proteomes" id="UP000009168"/>
    </source>
</evidence>
<dbReference type="AlphaFoldDB" id="Q22KL4"/>
<name>Q22KL4_TETTS</name>
<dbReference type="KEGG" id="tet:TTHERM_00312670"/>
<evidence type="ECO:0000256" key="1">
    <source>
        <dbReference type="SAM" id="MobiDB-lite"/>
    </source>
</evidence>
<gene>
    <name evidence="2" type="ORF">TTHERM_00312670</name>
</gene>
<dbReference type="HOGENOM" id="CLU_1443736_0_0_1"/>
<proteinExistence type="predicted"/>
<feature type="compositionally biased region" description="Polar residues" evidence="1">
    <location>
        <begin position="1"/>
        <end position="16"/>
    </location>
</feature>
<sequence length="167" mass="19467">MGKQQNQRQYSAQASESNKKEYTDFEDMKSIFQYTHRRMGLGYSEEQFGESAGVVKGITKKQLVGNDFDAKKKKELEKKKKEREIKSQLVAKEITGKETDNIKENDENNTSKNQQQITESNKNLDDDDFDEKESKTRQIPSKDKKRNFEVEIKTSKKKKAQKAFKIV</sequence>
<feature type="compositionally biased region" description="Basic and acidic residues" evidence="1">
    <location>
        <begin position="132"/>
        <end position="154"/>
    </location>
</feature>
<protein>
    <submittedName>
        <fullName evidence="2">Uncharacterized protein</fullName>
    </submittedName>
</protein>
<feature type="compositionally biased region" description="Basic and acidic residues" evidence="1">
    <location>
        <begin position="94"/>
        <end position="106"/>
    </location>
</feature>
<accession>Q22KL4</accession>
<reference evidence="3" key="1">
    <citation type="journal article" date="2006" name="PLoS Biol.">
        <title>Macronuclear genome sequence of the ciliate Tetrahymena thermophila, a model eukaryote.</title>
        <authorList>
            <person name="Eisen J.A."/>
            <person name="Coyne R.S."/>
            <person name="Wu M."/>
            <person name="Wu D."/>
            <person name="Thiagarajan M."/>
            <person name="Wortman J.R."/>
            <person name="Badger J.H."/>
            <person name="Ren Q."/>
            <person name="Amedeo P."/>
            <person name="Jones K.M."/>
            <person name="Tallon L.J."/>
            <person name="Delcher A.L."/>
            <person name="Salzberg S.L."/>
            <person name="Silva J.C."/>
            <person name="Haas B.J."/>
            <person name="Majoros W.H."/>
            <person name="Farzad M."/>
            <person name="Carlton J.M."/>
            <person name="Smith R.K. Jr."/>
            <person name="Garg J."/>
            <person name="Pearlman R.E."/>
            <person name="Karrer K.M."/>
            <person name="Sun L."/>
            <person name="Manning G."/>
            <person name="Elde N.C."/>
            <person name="Turkewitz A.P."/>
            <person name="Asai D.J."/>
            <person name="Wilkes D.E."/>
            <person name="Wang Y."/>
            <person name="Cai H."/>
            <person name="Collins K."/>
            <person name="Stewart B.A."/>
            <person name="Lee S.R."/>
            <person name="Wilamowska K."/>
            <person name="Weinberg Z."/>
            <person name="Ruzzo W.L."/>
            <person name="Wloga D."/>
            <person name="Gaertig J."/>
            <person name="Frankel J."/>
            <person name="Tsao C.-C."/>
            <person name="Gorovsky M.A."/>
            <person name="Keeling P.J."/>
            <person name="Waller R.F."/>
            <person name="Patron N.J."/>
            <person name="Cherry J.M."/>
            <person name="Stover N.A."/>
            <person name="Krieger C.J."/>
            <person name="del Toro C."/>
            <person name="Ryder H.F."/>
            <person name="Williamson S.C."/>
            <person name="Barbeau R.A."/>
            <person name="Hamilton E.P."/>
            <person name="Orias E."/>
        </authorList>
    </citation>
    <scope>NUCLEOTIDE SEQUENCE [LARGE SCALE GENOMIC DNA]</scope>
    <source>
        <strain evidence="3">SB210</strain>
    </source>
</reference>
<feature type="region of interest" description="Disordered" evidence="1">
    <location>
        <begin position="1"/>
        <end position="21"/>
    </location>
</feature>
<organism evidence="2 3">
    <name type="scientific">Tetrahymena thermophila (strain SB210)</name>
    <dbReference type="NCBI Taxonomy" id="312017"/>
    <lineage>
        <taxon>Eukaryota</taxon>
        <taxon>Sar</taxon>
        <taxon>Alveolata</taxon>
        <taxon>Ciliophora</taxon>
        <taxon>Intramacronucleata</taxon>
        <taxon>Oligohymenophorea</taxon>
        <taxon>Hymenostomatida</taxon>
        <taxon>Tetrahymenina</taxon>
        <taxon>Tetrahymenidae</taxon>
        <taxon>Tetrahymena</taxon>
    </lineage>
</organism>
<feature type="compositionally biased region" description="Basic and acidic residues" evidence="1">
    <location>
        <begin position="68"/>
        <end position="86"/>
    </location>
</feature>
<feature type="compositionally biased region" description="Polar residues" evidence="1">
    <location>
        <begin position="108"/>
        <end position="121"/>
    </location>
</feature>
<feature type="region of interest" description="Disordered" evidence="1">
    <location>
        <begin position="66"/>
        <end position="156"/>
    </location>
</feature>